<protein>
    <submittedName>
        <fullName evidence="2">Uncharacterized protein</fullName>
    </submittedName>
</protein>
<comment type="caution">
    <text evidence="2">The sequence shown here is derived from an EMBL/GenBank/DDBJ whole genome shotgun (WGS) entry which is preliminary data.</text>
</comment>
<dbReference type="Proteomes" id="UP001500027">
    <property type="component" value="Unassembled WGS sequence"/>
</dbReference>
<evidence type="ECO:0000313" key="3">
    <source>
        <dbReference type="Proteomes" id="UP001500027"/>
    </source>
</evidence>
<evidence type="ECO:0000313" key="2">
    <source>
        <dbReference type="EMBL" id="GAA4268948.1"/>
    </source>
</evidence>
<dbReference type="RefSeq" id="WP_139001128.1">
    <property type="nucleotide sequence ID" value="NZ_BAABAV010000001.1"/>
</dbReference>
<accession>A0ABP8E9N2</accession>
<dbReference type="Pfam" id="PF19578">
    <property type="entry name" value="DUF6090"/>
    <property type="match status" value="1"/>
</dbReference>
<keyword evidence="3" id="KW-1185">Reference proteome</keyword>
<keyword evidence="1" id="KW-1133">Transmembrane helix</keyword>
<sequence>MIKFFRKIRQKLLSENSFRKYLVYAIGEIVLVVIGILIALAINNYNENIKDERLGRNLLERIHNDLVQDTILFKKTIEANNKIRKDITSLLSTAFRGVENKEQVEGMSSIFDKALDQVFSYNKTTFNSMIGSGTLGYIKNIELKEQVVELYNTYEDVEELLTSINQWMLNVTSALDTKTNFIKFNNQVSDIFTLEEMVSHKDFDFINNKKSEEFQILIRAISATAFNQKVRNAYYENLVQKCDSVLLEINTELNN</sequence>
<gene>
    <name evidence="2" type="ORF">GCM10022257_10490</name>
</gene>
<keyword evidence="1" id="KW-0812">Transmembrane</keyword>
<feature type="transmembrane region" description="Helical" evidence="1">
    <location>
        <begin position="21"/>
        <end position="42"/>
    </location>
</feature>
<keyword evidence="1" id="KW-0472">Membrane</keyword>
<name>A0ABP8E9N2_9FLAO</name>
<dbReference type="InterPro" id="IPR045749">
    <property type="entry name" value="DUF6090"/>
</dbReference>
<reference evidence="3" key="1">
    <citation type="journal article" date="2019" name="Int. J. Syst. Evol. Microbiol.">
        <title>The Global Catalogue of Microorganisms (GCM) 10K type strain sequencing project: providing services to taxonomists for standard genome sequencing and annotation.</title>
        <authorList>
            <consortium name="The Broad Institute Genomics Platform"/>
            <consortium name="The Broad Institute Genome Sequencing Center for Infectious Disease"/>
            <person name="Wu L."/>
            <person name="Ma J."/>
        </authorList>
    </citation>
    <scope>NUCLEOTIDE SEQUENCE [LARGE SCALE GENOMIC DNA]</scope>
    <source>
        <strain evidence="3">JCM 17452</strain>
    </source>
</reference>
<evidence type="ECO:0000256" key="1">
    <source>
        <dbReference type="SAM" id="Phobius"/>
    </source>
</evidence>
<proteinExistence type="predicted"/>
<dbReference type="EMBL" id="BAABAV010000001">
    <property type="protein sequence ID" value="GAA4268948.1"/>
    <property type="molecule type" value="Genomic_DNA"/>
</dbReference>
<organism evidence="2 3">
    <name type="scientific">Hyunsoonleella aestuarii</name>
    <dbReference type="NCBI Taxonomy" id="912802"/>
    <lineage>
        <taxon>Bacteria</taxon>
        <taxon>Pseudomonadati</taxon>
        <taxon>Bacteroidota</taxon>
        <taxon>Flavobacteriia</taxon>
        <taxon>Flavobacteriales</taxon>
        <taxon>Flavobacteriaceae</taxon>
    </lineage>
</organism>